<dbReference type="AlphaFoldDB" id="A0A2N7UPZ4"/>
<feature type="domain" description="ABC transporter" evidence="5">
    <location>
        <begin position="19"/>
        <end position="247"/>
    </location>
</feature>
<dbReference type="Gene3D" id="3.40.50.300">
    <property type="entry name" value="P-loop containing nucleotide triphosphate hydrolases"/>
    <property type="match status" value="1"/>
</dbReference>
<dbReference type="PANTHER" id="PTHR42788:SF13">
    <property type="entry name" value="ALIPHATIC SULFONATES IMPORT ATP-BINDING PROTEIN SSUB"/>
    <property type="match status" value="1"/>
</dbReference>
<accession>A0A2N7UPZ4</accession>
<proteinExistence type="inferred from homology"/>
<comment type="caution">
    <text evidence="6">The sequence shown here is derived from an EMBL/GenBank/DDBJ whole genome shotgun (WGS) entry which is preliminary data.</text>
</comment>
<dbReference type="SMART" id="SM00382">
    <property type="entry name" value="AAA"/>
    <property type="match status" value="1"/>
</dbReference>
<evidence type="ECO:0000313" key="6">
    <source>
        <dbReference type="EMBL" id="PMR82509.1"/>
    </source>
</evidence>
<dbReference type="CDD" id="cd03293">
    <property type="entry name" value="ABC_NrtD_SsuB_transporters"/>
    <property type="match status" value="1"/>
</dbReference>
<protein>
    <submittedName>
        <fullName evidence="6">ABC transporter ATP-binding protein</fullName>
    </submittedName>
</protein>
<dbReference type="InterPro" id="IPR027417">
    <property type="entry name" value="P-loop_NTPase"/>
</dbReference>
<dbReference type="PROSITE" id="PS00211">
    <property type="entry name" value="ABC_TRANSPORTER_1"/>
    <property type="match status" value="1"/>
</dbReference>
<dbReference type="PROSITE" id="PS50893">
    <property type="entry name" value="ABC_TRANSPORTER_2"/>
    <property type="match status" value="1"/>
</dbReference>
<reference evidence="6 7" key="1">
    <citation type="submission" date="2018-01" db="EMBL/GenBank/DDBJ databases">
        <title>Halomonas endophytica sp. nov., isolated from storage liquid in the stems of Populus euphratica.</title>
        <authorList>
            <person name="Chen C."/>
        </authorList>
    </citation>
    <scope>NUCLEOTIDE SEQUENCE [LARGE SCALE GENOMIC DNA]</scope>
    <source>
        <strain evidence="6 7">BZ-SZ-XJ27</strain>
    </source>
</reference>
<dbReference type="GO" id="GO:0005524">
    <property type="term" value="F:ATP binding"/>
    <property type="evidence" value="ECO:0007669"/>
    <property type="project" value="UniProtKB-KW"/>
</dbReference>
<name>A0A2N7UPZ4_9GAMM</name>
<dbReference type="OrthoDB" id="9802264at2"/>
<dbReference type="InterPro" id="IPR003593">
    <property type="entry name" value="AAA+_ATPase"/>
</dbReference>
<evidence type="ECO:0000256" key="2">
    <source>
        <dbReference type="ARBA" id="ARBA00022448"/>
    </source>
</evidence>
<dbReference type="RefSeq" id="WP_102586658.1">
    <property type="nucleotide sequence ID" value="NZ_BNAE01000001.1"/>
</dbReference>
<dbReference type="Pfam" id="PF00005">
    <property type="entry name" value="ABC_tran"/>
    <property type="match status" value="1"/>
</dbReference>
<evidence type="ECO:0000256" key="4">
    <source>
        <dbReference type="ARBA" id="ARBA00022840"/>
    </source>
</evidence>
<keyword evidence="2" id="KW-0813">Transport</keyword>
<evidence type="ECO:0000259" key="5">
    <source>
        <dbReference type="PROSITE" id="PS50893"/>
    </source>
</evidence>
<dbReference type="PANTHER" id="PTHR42788">
    <property type="entry name" value="TAURINE IMPORT ATP-BINDING PROTEIN-RELATED"/>
    <property type="match status" value="1"/>
</dbReference>
<dbReference type="InterPro" id="IPR050166">
    <property type="entry name" value="ABC_transporter_ATP-bind"/>
</dbReference>
<dbReference type="InterPro" id="IPR003439">
    <property type="entry name" value="ABC_transporter-like_ATP-bd"/>
</dbReference>
<dbReference type="GO" id="GO:0016887">
    <property type="term" value="F:ATP hydrolysis activity"/>
    <property type="evidence" value="ECO:0007669"/>
    <property type="project" value="InterPro"/>
</dbReference>
<comment type="similarity">
    <text evidence="1">Belongs to the ABC transporter superfamily.</text>
</comment>
<keyword evidence="7" id="KW-1185">Reference proteome</keyword>
<gene>
    <name evidence="6" type="ORF">C1H70_01965</name>
</gene>
<evidence type="ECO:0000313" key="7">
    <source>
        <dbReference type="Proteomes" id="UP000235547"/>
    </source>
</evidence>
<organism evidence="6 7">
    <name type="scientific">Halomonas urumqiensis</name>
    <dbReference type="NCBI Taxonomy" id="1684789"/>
    <lineage>
        <taxon>Bacteria</taxon>
        <taxon>Pseudomonadati</taxon>
        <taxon>Pseudomonadota</taxon>
        <taxon>Gammaproteobacteria</taxon>
        <taxon>Oceanospirillales</taxon>
        <taxon>Halomonadaceae</taxon>
        <taxon>Halomonas</taxon>
    </lineage>
</organism>
<keyword evidence="4 6" id="KW-0067">ATP-binding</keyword>
<evidence type="ECO:0000256" key="1">
    <source>
        <dbReference type="ARBA" id="ARBA00005417"/>
    </source>
</evidence>
<dbReference type="InterPro" id="IPR017871">
    <property type="entry name" value="ABC_transporter-like_CS"/>
</dbReference>
<sequence length="271" mass="29841">MKNALSEGLDNTDSPCPAFCFQDVNKLYPSRDGLNVEALRNINFEVSRREFVTVVGPSGCGKSTLLKILAGITDATSGRVEINGVLQQGPSVEIGVVFQSPVLLPWRNILENVLVPAEIQKRDKKQSKDKAYELLNMVGLNGFETKYPKELSGGMQQRVGIARALINDPSILLMDEPFGALDAMTRESMNMELLRLKESIGATIMLVTHSIPEAIFLGDRVVVMSPRPGCVEEIMTIDLPEKRELSIINSEKFGAYDSHIRHALNSKVGLD</sequence>
<evidence type="ECO:0000256" key="3">
    <source>
        <dbReference type="ARBA" id="ARBA00022741"/>
    </source>
</evidence>
<keyword evidence="3" id="KW-0547">Nucleotide-binding</keyword>
<dbReference type="Proteomes" id="UP000235547">
    <property type="component" value="Unassembled WGS sequence"/>
</dbReference>
<dbReference type="SUPFAM" id="SSF52540">
    <property type="entry name" value="P-loop containing nucleoside triphosphate hydrolases"/>
    <property type="match status" value="1"/>
</dbReference>
<dbReference type="EMBL" id="PNRG01000004">
    <property type="protein sequence ID" value="PMR82509.1"/>
    <property type="molecule type" value="Genomic_DNA"/>
</dbReference>